<sequence>MLASIAVKREANRKATCTEQFLSAGDSCGCGRRLPHELVPSDRNSHWRACGARHGDYLTAPVVKAITTGLSHTPRRNTTCTSPAVSCSASSTKHRCRRITVAVFDSRRNPPQLTVRSPPSALDDTITTHDAQHRPSFLASSSRSSRTLSDRLLPKNQLLSRETAAFIAIDLL</sequence>
<evidence type="ECO:0000313" key="2">
    <source>
        <dbReference type="EMBL" id="KAF2764723.1"/>
    </source>
</evidence>
<dbReference type="Proteomes" id="UP000799436">
    <property type="component" value="Unassembled WGS sequence"/>
</dbReference>
<proteinExistence type="predicted"/>
<keyword evidence="3" id="KW-1185">Reference proteome</keyword>
<reference evidence="2" key="1">
    <citation type="journal article" date="2020" name="Stud. Mycol.">
        <title>101 Dothideomycetes genomes: a test case for predicting lifestyles and emergence of pathogens.</title>
        <authorList>
            <person name="Haridas S."/>
            <person name="Albert R."/>
            <person name="Binder M."/>
            <person name="Bloem J."/>
            <person name="Labutti K."/>
            <person name="Salamov A."/>
            <person name="Andreopoulos B."/>
            <person name="Baker S."/>
            <person name="Barry K."/>
            <person name="Bills G."/>
            <person name="Bluhm B."/>
            <person name="Cannon C."/>
            <person name="Castanera R."/>
            <person name="Culley D."/>
            <person name="Daum C."/>
            <person name="Ezra D."/>
            <person name="Gonzalez J."/>
            <person name="Henrissat B."/>
            <person name="Kuo A."/>
            <person name="Liang C."/>
            <person name="Lipzen A."/>
            <person name="Lutzoni F."/>
            <person name="Magnuson J."/>
            <person name="Mondo S."/>
            <person name="Nolan M."/>
            <person name="Ohm R."/>
            <person name="Pangilinan J."/>
            <person name="Park H.-J."/>
            <person name="Ramirez L."/>
            <person name="Alfaro M."/>
            <person name="Sun H."/>
            <person name="Tritt A."/>
            <person name="Yoshinaga Y."/>
            <person name="Zwiers L.-H."/>
            <person name="Turgeon B."/>
            <person name="Goodwin S."/>
            <person name="Spatafora J."/>
            <person name="Crous P."/>
            <person name="Grigoriev I."/>
        </authorList>
    </citation>
    <scope>NUCLEOTIDE SEQUENCE</scope>
    <source>
        <strain evidence="2">CBS 116005</strain>
    </source>
</reference>
<gene>
    <name evidence="2" type="ORF">EJ03DRAFT_331621</name>
</gene>
<name>A0A6G1KVL7_9PEZI</name>
<evidence type="ECO:0000313" key="3">
    <source>
        <dbReference type="Proteomes" id="UP000799436"/>
    </source>
</evidence>
<organism evidence="2 3">
    <name type="scientific">Teratosphaeria nubilosa</name>
    <dbReference type="NCBI Taxonomy" id="161662"/>
    <lineage>
        <taxon>Eukaryota</taxon>
        <taxon>Fungi</taxon>
        <taxon>Dikarya</taxon>
        <taxon>Ascomycota</taxon>
        <taxon>Pezizomycotina</taxon>
        <taxon>Dothideomycetes</taxon>
        <taxon>Dothideomycetidae</taxon>
        <taxon>Mycosphaerellales</taxon>
        <taxon>Teratosphaeriaceae</taxon>
        <taxon>Teratosphaeria</taxon>
    </lineage>
</organism>
<dbReference type="AlphaFoldDB" id="A0A6G1KVL7"/>
<feature type="region of interest" description="Disordered" evidence="1">
    <location>
        <begin position="109"/>
        <end position="142"/>
    </location>
</feature>
<protein>
    <submittedName>
        <fullName evidence="2">Uncharacterized protein</fullName>
    </submittedName>
</protein>
<evidence type="ECO:0000256" key="1">
    <source>
        <dbReference type="SAM" id="MobiDB-lite"/>
    </source>
</evidence>
<accession>A0A6G1KVL7</accession>
<dbReference type="EMBL" id="ML995912">
    <property type="protein sequence ID" value="KAF2764723.1"/>
    <property type="molecule type" value="Genomic_DNA"/>
</dbReference>